<dbReference type="eggNOG" id="COG3875">
    <property type="taxonomic scope" value="Bacteria"/>
</dbReference>
<name>I4BZ54_ACEMN</name>
<evidence type="ECO:0000259" key="1">
    <source>
        <dbReference type="Pfam" id="PF09861"/>
    </source>
</evidence>
<dbReference type="InterPro" id="IPR043166">
    <property type="entry name" value="LarA-like_C"/>
</dbReference>
<dbReference type="HOGENOM" id="CLU_050189_0_0_0"/>
<dbReference type="Proteomes" id="UP000006061">
    <property type="component" value="Chromosome"/>
</dbReference>
<feature type="domain" description="Lactate racemase C-terminal" evidence="2">
    <location>
        <begin position="278"/>
        <end position="411"/>
    </location>
</feature>
<dbReference type="EMBL" id="CP003198">
    <property type="protein sequence ID" value="AFM22561.1"/>
    <property type="molecule type" value="Genomic_DNA"/>
</dbReference>
<dbReference type="Pfam" id="PF21113">
    <property type="entry name" value="LarA_C"/>
    <property type="match status" value="1"/>
</dbReference>
<keyword evidence="4" id="KW-1185">Reference proteome</keyword>
<evidence type="ECO:0000313" key="3">
    <source>
        <dbReference type="EMBL" id="AFM22561.1"/>
    </source>
</evidence>
<dbReference type="NCBIfam" id="NF033504">
    <property type="entry name" value="Ni_dep_LarA"/>
    <property type="match status" value="1"/>
</dbReference>
<dbReference type="PANTHER" id="PTHR33171">
    <property type="entry name" value="LAR_N DOMAIN-CONTAINING PROTEIN"/>
    <property type="match status" value="1"/>
</dbReference>
<evidence type="ECO:0000259" key="2">
    <source>
        <dbReference type="Pfam" id="PF21113"/>
    </source>
</evidence>
<dbReference type="AlphaFoldDB" id="I4BZ54"/>
<dbReference type="Gene3D" id="3.90.226.30">
    <property type="match status" value="1"/>
</dbReference>
<dbReference type="Pfam" id="PF09861">
    <property type="entry name" value="Lar_N"/>
    <property type="match status" value="1"/>
</dbReference>
<dbReference type="STRING" id="891968.Anamo_1978"/>
<feature type="domain" description="LarA-like N-terminal" evidence="1">
    <location>
        <begin position="28"/>
        <end position="204"/>
    </location>
</feature>
<reference evidence="4" key="1">
    <citation type="journal article" date="2013" name="Stand. Genomic Sci.">
        <title>Complete genome sequence of the moderate thermophile Anaerobaculum mobile type strain (NGA(T)).</title>
        <authorList>
            <person name="Mavromatis K."/>
            <person name="Stackebrandt E."/>
            <person name="Held B."/>
            <person name="Lapidus A."/>
            <person name="Nolan M."/>
            <person name="Lucas S."/>
            <person name="Hammon N."/>
            <person name="Deshpande S."/>
            <person name="Cheng J.F."/>
            <person name="Tapia R."/>
            <person name="Goodwin L.A."/>
            <person name="Pitluck S."/>
            <person name="Liolios K."/>
            <person name="Pagani I."/>
            <person name="Ivanova N."/>
            <person name="Mikhailova N."/>
            <person name="Huntemann M."/>
            <person name="Pati A."/>
            <person name="Chen A."/>
            <person name="Palaniappan K."/>
            <person name="Land M."/>
            <person name="Rohde M."/>
            <person name="Spring S."/>
            <person name="Goker M."/>
            <person name="Woyke T."/>
            <person name="Detter J.C."/>
            <person name="Bristow J."/>
            <person name="Eisen J.A."/>
            <person name="Markowitz V."/>
            <person name="Hugenholtz P."/>
            <person name="Klenk H.P."/>
            <person name="Kyrpides N.C."/>
        </authorList>
    </citation>
    <scope>NUCLEOTIDE SEQUENCE</scope>
    <source>
        <strain evidence="4">ATCC BAA-54 / DSM 13181 / NGA</strain>
    </source>
</reference>
<dbReference type="InterPro" id="IPR048068">
    <property type="entry name" value="LarA-like"/>
</dbReference>
<dbReference type="KEGG" id="amo:Anamo_1978"/>
<organism evidence="3 4">
    <name type="scientific">Acetomicrobium mobile (strain ATCC BAA-54 / DSM 13181 / JCM 12221 / NGA)</name>
    <name type="common">Anaerobaculum mobile</name>
    <dbReference type="NCBI Taxonomy" id="891968"/>
    <lineage>
        <taxon>Bacteria</taxon>
        <taxon>Thermotogati</taxon>
        <taxon>Synergistota</taxon>
        <taxon>Synergistia</taxon>
        <taxon>Synergistales</taxon>
        <taxon>Acetomicrobiaceae</taxon>
        <taxon>Acetomicrobium</taxon>
    </lineage>
</organism>
<evidence type="ECO:0000313" key="4">
    <source>
        <dbReference type="Proteomes" id="UP000006061"/>
    </source>
</evidence>
<dbReference type="GO" id="GO:0050043">
    <property type="term" value="F:lactate racemase activity"/>
    <property type="evidence" value="ECO:0007669"/>
    <property type="project" value="InterPro"/>
</dbReference>
<dbReference type="InterPro" id="IPR047926">
    <property type="entry name" value="Ni_dep_LarA"/>
</dbReference>
<sequence length="428" mass="46633">MQFTVPFGKLNQQFNVPSILDVAFTGGMHPIAPVSNIKKAIHEQLDCPIGTLSLGEMARGKKNIVILIEDNTRHTPLRDILPILIEYLNGYDVQDSDISFLTAQGTHRLMTQNEMVEKIGIDLYKRFRVFQHDATSYDELVDLGYVKADGYNIPVHVNRIAVEADLLIGVGDIVPHSDAGYSGGSKIVQPGVCGFATTAATHIAAALLPEIPLGMAENPCRFGMDQVAKKVGLSFILNIVKNSEGQIIAVFGGDFIKAHREGIAIAKQAYGVKIPRLGDIVVVSSFPCDDDYWQASKGLISAYFATKPGGIIIFAAPCYEGLEHNHPKLRDWLKLPLREVIAKAKITRPEDLKEDLVAADIAICNARIREKCKVFIVTDGLSDEDIDILGFVRFSTIQSALDEASRLSSGNDLGILPKGGISLPILSD</sequence>
<dbReference type="PANTHER" id="PTHR33171:SF17">
    <property type="entry name" value="LARA-LIKE N-TERMINAL DOMAIN-CONTAINING PROTEIN"/>
    <property type="match status" value="1"/>
</dbReference>
<proteinExistence type="predicted"/>
<dbReference type="InterPro" id="IPR018657">
    <property type="entry name" value="LarA-like_N"/>
</dbReference>
<gene>
    <name evidence="3" type="ordered locus">Anamo_1978</name>
</gene>
<dbReference type="InterPro" id="IPR048520">
    <property type="entry name" value="LarA_C"/>
</dbReference>
<dbReference type="Gene3D" id="3.40.50.11440">
    <property type="match status" value="1"/>
</dbReference>
<accession>I4BZ54</accession>
<protein>
    <submittedName>
        <fullName evidence="3">Uncharacterized protein</fullName>
    </submittedName>
</protein>